<accession>A0AAD4UNI0</accession>
<reference evidence="1" key="1">
    <citation type="submission" date="2022-03" db="EMBL/GenBank/DDBJ databases">
        <title>Genomic analyses of argali, domestic sheep and their hybrids provide insights into chromosomal evolution, heterosis and genetic basis of agronomic traits.</title>
        <authorList>
            <person name="Li M."/>
        </authorList>
    </citation>
    <scope>NUCLEOTIDE SEQUENCE</scope>
    <source>
        <strain evidence="1">CAU-MHL-2022a</strain>
        <tissue evidence="1">Skin</tissue>
    </source>
</reference>
<comment type="caution">
    <text evidence="1">The sequence shown here is derived from an EMBL/GenBank/DDBJ whole genome shotgun (WGS) entry which is preliminary data.</text>
</comment>
<name>A0AAD4UNI0_OVIAM</name>
<proteinExistence type="predicted"/>
<protein>
    <submittedName>
        <fullName evidence="1">Uncharacterized protein</fullName>
    </submittedName>
</protein>
<evidence type="ECO:0000313" key="2">
    <source>
        <dbReference type="Proteomes" id="UP001214576"/>
    </source>
</evidence>
<organism evidence="1 2">
    <name type="scientific">Ovis ammon polii</name>
    <dbReference type="NCBI Taxonomy" id="230172"/>
    <lineage>
        <taxon>Eukaryota</taxon>
        <taxon>Metazoa</taxon>
        <taxon>Chordata</taxon>
        <taxon>Craniata</taxon>
        <taxon>Vertebrata</taxon>
        <taxon>Euteleostomi</taxon>
        <taxon>Mammalia</taxon>
        <taxon>Eutheria</taxon>
        <taxon>Laurasiatheria</taxon>
        <taxon>Artiodactyla</taxon>
        <taxon>Ruminantia</taxon>
        <taxon>Pecora</taxon>
        <taxon>Bovidae</taxon>
        <taxon>Caprinae</taxon>
        <taxon>Ovis</taxon>
    </lineage>
</organism>
<gene>
    <name evidence="1" type="ORF">MG293_001666</name>
</gene>
<evidence type="ECO:0000313" key="1">
    <source>
        <dbReference type="EMBL" id="KAI4549336.1"/>
    </source>
</evidence>
<keyword evidence="2" id="KW-1185">Reference proteome</keyword>
<dbReference type="AlphaFoldDB" id="A0AAD4UNI0"/>
<dbReference type="EMBL" id="JAKZEL010000001">
    <property type="protein sequence ID" value="KAI4549336.1"/>
    <property type="molecule type" value="Genomic_DNA"/>
</dbReference>
<dbReference type="Proteomes" id="UP001214576">
    <property type="component" value="Unassembled WGS sequence"/>
</dbReference>
<sequence length="158" mass="17665">MFKKQQPVTPPHVDECDLVWVPGKVYDGNLPFTVFPKMALGKSPNFFELQRSHLYKSHSNACIKELTDSDALEQQGQHPPCAPTLVAYPLLSTPMDIVPKTRLLSGSAFLQATSSRSLVGYRDLEFALYDLWDLCGLTAEDSVLQQYPILKTPQKLAL</sequence>